<dbReference type="Pfam" id="PF15227">
    <property type="entry name" value="zf-C3HC4_4"/>
    <property type="match status" value="1"/>
</dbReference>
<dbReference type="Gene3D" id="3.30.160.60">
    <property type="entry name" value="Classic Zinc Finger"/>
    <property type="match status" value="1"/>
</dbReference>
<dbReference type="SUPFAM" id="SSF57845">
    <property type="entry name" value="B-box zinc-binding domain"/>
    <property type="match status" value="1"/>
</dbReference>
<evidence type="ECO:0000256" key="4">
    <source>
        <dbReference type="ARBA" id="ARBA00022833"/>
    </source>
</evidence>
<feature type="domain" description="B30.2/SPRY" evidence="10">
    <location>
        <begin position="315"/>
        <end position="505"/>
    </location>
</feature>
<dbReference type="Pfam" id="PF13765">
    <property type="entry name" value="PRY"/>
    <property type="match status" value="1"/>
</dbReference>
<feature type="compositionally biased region" description="Basic and acidic residues" evidence="7">
    <location>
        <begin position="202"/>
        <end position="212"/>
    </location>
</feature>
<dbReference type="Gene3D" id="2.60.120.920">
    <property type="match status" value="1"/>
</dbReference>
<dbReference type="InterPro" id="IPR017907">
    <property type="entry name" value="Znf_RING_CS"/>
</dbReference>
<dbReference type="Gene3D" id="4.10.830.40">
    <property type="match status" value="1"/>
</dbReference>
<dbReference type="InterPro" id="IPR001870">
    <property type="entry name" value="B30.2/SPRY"/>
</dbReference>
<dbReference type="PROSITE" id="PS50188">
    <property type="entry name" value="B302_SPRY"/>
    <property type="match status" value="1"/>
</dbReference>
<dbReference type="PROSITE" id="PS00518">
    <property type="entry name" value="ZF_RING_1"/>
    <property type="match status" value="1"/>
</dbReference>
<name>A0A6P8SYB6_GYMAC</name>
<dbReference type="Pfam" id="PF25600">
    <property type="entry name" value="TRIM_CC"/>
    <property type="match status" value="1"/>
</dbReference>
<dbReference type="InterPro" id="IPR003877">
    <property type="entry name" value="SPRY_dom"/>
</dbReference>
<keyword evidence="2" id="KW-0479">Metal-binding</keyword>
<gene>
    <name evidence="12" type="primary">LOC117535368</name>
</gene>
<evidence type="ECO:0000256" key="7">
    <source>
        <dbReference type="SAM" id="MobiDB-lite"/>
    </source>
</evidence>
<keyword evidence="4" id="KW-0862">Zinc</keyword>
<keyword evidence="11" id="KW-1185">Reference proteome</keyword>
<organism evidence="11 12">
    <name type="scientific">Gymnodraco acuticeps</name>
    <name type="common">Antarctic dragonfish</name>
    <dbReference type="NCBI Taxonomy" id="8218"/>
    <lineage>
        <taxon>Eukaryota</taxon>
        <taxon>Metazoa</taxon>
        <taxon>Chordata</taxon>
        <taxon>Craniata</taxon>
        <taxon>Vertebrata</taxon>
        <taxon>Euteleostomi</taxon>
        <taxon>Actinopterygii</taxon>
        <taxon>Neopterygii</taxon>
        <taxon>Teleostei</taxon>
        <taxon>Neoteleostei</taxon>
        <taxon>Acanthomorphata</taxon>
        <taxon>Eupercaria</taxon>
        <taxon>Perciformes</taxon>
        <taxon>Notothenioidei</taxon>
        <taxon>Bathydraconidae</taxon>
        <taxon>Gymnodraco</taxon>
    </lineage>
</organism>
<evidence type="ECO:0000256" key="1">
    <source>
        <dbReference type="ARBA" id="ARBA00022588"/>
    </source>
</evidence>
<dbReference type="SMART" id="SM00449">
    <property type="entry name" value="SPRY"/>
    <property type="match status" value="1"/>
</dbReference>
<dbReference type="KEGG" id="gacu:117535368"/>
<evidence type="ECO:0000259" key="10">
    <source>
        <dbReference type="PROSITE" id="PS50188"/>
    </source>
</evidence>
<dbReference type="InterPro" id="IPR013083">
    <property type="entry name" value="Znf_RING/FYVE/PHD"/>
</dbReference>
<dbReference type="GO" id="GO:0045087">
    <property type="term" value="P:innate immune response"/>
    <property type="evidence" value="ECO:0007669"/>
    <property type="project" value="UniProtKB-KW"/>
</dbReference>
<dbReference type="InterPro" id="IPR006574">
    <property type="entry name" value="PRY"/>
</dbReference>
<dbReference type="RefSeq" id="XP_034055706.1">
    <property type="nucleotide sequence ID" value="XM_034199815.1"/>
</dbReference>
<dbReference type="InterPro" id="IPR003879">
    <property type="entry name" value="Butyrophylin_SPRY"/>
</dbReference>
<dbReference type="AlphaFoldDB" id="A0A6P8SYB6"/>
<dbReference type="SMART" id="SM00589">
    <property type="entry name" value="PRY"/>
    <property type="match status" value="1"/>
</dbReference>
<evidence type="ECO:0000256" key="3">
    <source>
        <dbReference type="ARBA" id="ARBA00022771"/>
    </source>
</evidence>
<dbReference type="SUPFAM" id="SSF57850">
    <property type="entry name" value="RING/U-box"/>
    <property type="match status" value="1"/>
</dbReference>
<feature type="domain" description="B box-type" evidence="9">
    <location>
        <begin position="149"/>
        <end position="189"/>
    </location>
</feature>
<dbReference type="PROSITE" id="PS50119">
    <property type="entry name" value="ZF_BBOX"/>
    <property type="match status" value="1"/>
</dbReference>
<keyword evidence="1" id="KW-0399">Innate immunity</keyword>
<protein>
    <submittedName>
        <fullName evidence="12">Tripartite motif-containing protein 16-like</fullName>
    </submittedName>
</protein>
<dbReference type="GeneID" id="117535368"/>
<keyword evidence="3 6" id="KW-0863">Zinc-finger</keyword>
<dbReference type="InterPro" id="IPR000315">
    <property type="entry name" value="Znf_B-box"/>
</dbReference>
<evidence type="ECO:0000256" key="2">
    <source>
        <dbReference type="ARBA" id="ARBA00022723"/>
    </source>
</evidence>
<dbReference type="Proteomes" id="UP000515161">
    <property type="component" value="Unplaced"/>
</dbReference>
<dbReference type="Pfam" id="PF00622">
    <property type="entry name" value="SPRY"/>
    <property type="match status" value="1"/>
</dbReference>
<dbReference type="InterPro" id="IPR043136">
    <property type="entry name" value="B30.2/SPRY_sf"/>
</dbReference>
<dbReference type="SMART" id="SM00184">
    <property type="entry name" value="RING"/>
    <property type="match status" value="1"/>
</dbReference>
<dbReference type="SMART" id="SM00336">
    <property type="entry name" value="BBOX"/>
    <property type="match status" value="1"/>
</dbReference>
<evidence type="ECO:0000259" key="8">
    <source>
        <dbReference type="PROSITE" id="PS50089"/>
    </source>
</evidence>
<dbReference type="InterPro" id="IPR058030">
    <property type="entry name" value="TRIM8/14/16/25/29/45/65_CC"/>
</dbReference>
<dbReference type="SUPFAM" id="SSF49899">
    <property type="entry name" value="Concanavalin A-like lectins/glucanases"/>
    <property type="match status" value="1"/>
</dbReference>
<dbReference type="InterPro" id="IPR051051">
    <property type="entry name" value="E3_ubiq-ligase_TRIM/RNF"/>
</dbReference>
<dbReference type="InterPro" id="IPR013320">
    <property type="entry name" value="ConA-like_dom_sf"/>
</dbReference>
<keyword evidence="5" id="KW-0391">Immunity</keyword>
<feature type="region of interest" description="Disordered" evidence="7">
    <location>
        <begin position="190"/>
        <end position="229"/>
    </location>
</feature>
<dbReference type="PANTHER" id="PTHR25465">
    <property type="entry name" value="B-BOX DOMAIN CONTAINING"/>
    <property type="match status" value="1"/>
</dbReference>
<accession>A0A6P8SYB6</accession>
<dbReference type="InParanoid" id="A0A6P8SYB6"/>
<dbReference type="PROSITE" id="PS50089">
    <property type="entry name" value="ZF_RING_2"/>
    <property type="match status" value="1"/>
</dbReference>
<evidence type="ECO:0000259" key="9">
    <source>
        <dbReference type="PROSITE" id="PS50119"/>
    </source>
</evidence>
<dbReference type="PRINTS" id="PR01407">
    <property type="entry name" value="BUTYPHLNCDUF"/>
</dbReference>
<dbReference type="OrthoDB" id="6105938at2759"/>
<evidence type="ECO:0000313" key="12">
    <source>
        <dbReference type="RefSeq" id="XP_034055706.1"/>
    </source>
</evidence>
<dbReference type="CDD" id="cd16040">
    <property type="entry name" value="SPRY_PRY_SNTX"/>
    <property type="match status" value="1"/>
</dbReference>
<dbReference type="GO" id="GO:0005737">
    <property type="term" value="C:cytoplasm"/>
    <property type="evidence" value="ECO:0007669"/>
    <property type="project" value="UniProtKB-ARBA"/>
</dbReference>
<dbReference type="CDD" id="cd19769">
    <property type="entry name" value="Bbox2_TRIM16-like"/>
    <property type="match status" value="1"/>
</dbReference>
<dbReference type="GO" id="GO:0008270">
    <property type="term" value="F:zinc ion binding"/>
    <property type="evidence" value="ECO:0007669"/>
    <property type="project" value="UniProtKB-KW"/>
</dbReference>
<proteinExistence type="predicted"/>
<dbReference type="Gene3D" id="3.30.40.10">
    <property type="entry name" value="Zinc/RING finger domain, C3HC4 (zinc finger)"/>
    <property type="match status" value="1"/>
</dbReference>
<dbReference type="Pfam" id="PF00643">
    <property type="entry name" value="zf-B_box"/>
    <property type="match status" value="1"/>
</dbReference>
<evidence type="ECO:0000256" key="6">
    <source>
        <dbReference type="PROSITE-ProRule" id="PRU00024"/>
    </source>
</evidence>
<sequence length="505" mass="56307">MAQKGVQLEREMLSCPICLDLLKDPVSTSCGHSYCMKCIKGFWDGEGEKKIHSCPQCRQSFTPRPVLLKNTMLAALVEELKKTGPPAAPADLCYAGAGDVACDVCTGRKLRACKSCLVCLASYCDQHLQPHYDAAPLQKHKLVEPSKKLQENICSRHDEVKKLFCRTDQQSICSLCSVDEHKGHDTVSAAAERAGGESTQHPAEDPGRREGGEAASAGGGGRQWLRSQQEREVSRVRELQEKLEQEISELKRRDAELKLLSHTEDHNQFLLSYPSLPALSEATHSSSINIRPLSYFEDVTAALSAVRDKLQDVLREGWTNVSPTEAGFFTYSQEITLDPNTAFTYLLLSEGSRKATAVEQRQSYSSHPDRFTGWYPQVLSRESLTGRCYWEVEWRGEGVRVAVAYKNISRAGGESLFGNNDKSWSLVCDQNSFTFIHNSILTPVSGPLSSRVGVYLDHRAGVLSFYSVSETMTLLHRVQTTFTQPLHAELYVYFNYGDTAEFCKL</sequence>
<dbReference type="PANTHER" id="PTHR25465:SF5">
    <property type="entry name" value="E3 UBIQUITIN_ISG15 LIGASE TRIM25-RELATED"/>
    <property type="match status" value="1"/>
</dbReference>
<evidence type="ECO:0000256" key="5">
    <source>
        <dbReference type="ARBA" id="ARBA00022859"/>
    </source>
</evidence>
<feature type="domain" description="RING-type" evidence="8">
    <location>
        <begin position="15"/>
        <end position="58"/>
    </location>
</feature>
<reference evidence="12" key="1">
    <citation type="submission" date="2025-08" db="UniProtKB">
        <authorList>
            <consortium name="RefSeq"/>
        </authorList>
    </citation>
    <scope>IDENTIFICATION</scope>
</reference>
<evidence type="ECO:0000313" key="11">
    <source>
        <dbReference type="Proteomes" id="UP000515161"/>
    </source>
</evidence>
<dbReference type="InterPro" id="IPR001841">
    <property type="entry name" value="Znf_RING"/>
</dbReference>